<dbReference type="EMBL" id="JAPWTK010000494">
    <property type="protein sequence ID" value="KAJ8939340.1"/>
    <property type="molecule type" value="Genomic_DNA"/>
</dbReference>
<comment type="caution">
    <text evidence="2">The sequence shown here is derived from an EMBL/GenBank/DDBJ whole genome shotgun (WGS) entry which is preliminary data.</text>
</comment>
<dbReference type="GO" id="GO:0005539">
    <property type="term" value="F:glycosaminoglycan binding"/>
    <property type="evidence" value="ECO:0007669"/>
    <property type="project" value="TreeGrafter"/>
</dbReference>
<evidence type="ECO:0000256" key="1">
    <source>
        <dbReference type="ARBA" id="ARBA00008779"/>
    </source>
</evidence>
<dbReference type="PANTHER" id="PTHR43108:SF8">
    <property type="entry name" value="SD21168P"/>
    <property type="match status" value="1"/>
</dbReference>
<evidence type="ECO:0000313" key="3">
    <source>
        <dbReference type="Proteomes" id="UP001162162"/>
    </source>
</evidence>
<proteinExistence type="inferred from homology"/>
<reference evidence="2" key="1">
    <citation type="journal article" date="2023" name="Insect Mol. Biol.">
        <title>Genome sequencing provides insights into the evolution of gene families encoding plant cell wall-degrading enzymes in longhorned beetles.</title>
        <authorList>
            <person name="Shin N.R."/>
            <person name="Okamura Y."/>
            <person name="Kirsch R."/>
            <person name="Pauchet Y."/>
        </authorList>
    </citation>
    <scope>NUCLEOTIDE SEQUENCE</scope>
    <source>
        <strain evidence="2">AMC_N1</strain>
    </source>
</reference>
<dbReference type="AlphaFoldDB" id="A0AAV8XKL8"/>
<evidence type="ECO:0000313" key="2">
    <source>
        <dbReference type="EMBL" id="KAJ8939340.1"/>
    </source>
</evidence>
<dbReference type="Proteomes" id="UP001162162">
    <property type="component" value="Unassembled WGS sequence"/>
</dbReference>
<organism evidence="2 3">
    <name type="scientific">Aromia moschata</name>
    <dbReference type="NCBI Taxonomy" id="1265417"/>
    <lineage>
        <taxon>Eukaryota</taxon>
        <taxon>Metazoa</taxon>
        <taxon>Ecdysozoa</taxon>
        <taxon>Arthropoda</taxon>
        <taxon>Hexapoda</taxon>
        <taxon>Insecta</taxon>
        <taxon>Pterygota</taxon>
        <taxon>Neoptera</taxon>
        <taxon>Endopterygota</taxon>
        <taxon>Coleoptera</taxon>
        <taxon>Polyphaga</taxon>
        <taxon>Cucujiformia</taxon>
        <taxon>Chrysomeloidea</taxon>
        <taxon>Cerambycidae</taxon>
        <taxon>Cerambycinae</taxon>
        <taxon>Callichromatini</taxon>
        <taxon>Aromia</taxon>
    </lineage>
</organism>
<accession>A0AAV8XKL8</accession>
<comment type="similarity">
    <text evidence="1">Belongs to the sulfatase family.</text>
</comment>
<sequence>MEILYVINDLDIGFKYECTAEQWCKCQDSRNNTYTCVVDIAEEQTFKFCRFQDFFEAYDLNEDPFELENIYSTMKAGTISDYEKMLDTFKDCLGTGCDI</sequence>
<dbReference type="PANTHER" id="PTHR43108">
    <property type="entry name" value="N-ACETYLGLUCOSAMINE-6-SULFATASE FAMILY MEMBER"/>
    <property type="match status" value="1"/>
</dbReference>
<protein>
    <submittedName>
        <fullName evidence="2">Uncharacterized protein</fullName>
    </submittedName>
</protein>
<name>A0AAV8XKL8_9CUCU</name>
<dbReference type="GO" id="GO:0008449">
    <property type="term" value="F:N-acetylglucosamine-6-sulfatase activity"/>
    <property type="evidence" value="ECO:0007669"/>
    <property type="project" value="TreeGrafter"/>
</dbReference>
<keyword evidence="3" id="KW-1185">Reference proteome</keyword>
<gene>
    <name evidence="2" type="ORF">NQ318_005701</name>
</gene>